<evidence type="ECO:0000259" key="4">
    <source>
        <dbReference type="Pfam" id="PF24466"/>
    </source>
</evidence>
<evidence type="ECO:0000256" key="1">
    <source>
        <dbReference type="SAM" id="MobiDB-lite"/>
    </source>
</evidence>
<evidence type="ECO:0000259" key="2">
    <source>
        <dbReference type="Pfam" id="PF07999"/>
    </source>
</evidence>
<proteinExistence type="predicted"/>
<feature type="domain" description="Retrotransposon hot spot protein,C-terminal" evidence="2">
    <location>
        <begin position="326"/>
        <end position="441"/>
    </location>
</feature>
<dbReference type="InterPro" id="IPR046835">
    <property type="entry name" value="RHS_N"/>
</dbReference>
<accession>A0A422N8N1</accession>
<dbReference type="InterPro" id="IPR046836">
    <property type="entry name" value="RHS_C"/>
</dbReference>
<dbReference type="GeneID" id="40322213"/>
<dbReference type="Pfam" id="PF07999">
    <property type="entry name" value="RHSP"/>
    <property type="match status" value="1"/>
</dbReference>
<dbReference type="NCBIfam" id="TIGR01631">
    <property type="entry name" value="Trypano_RHS"/>
    <property type="match status" value="1"/>
</dbReference>
<feature type="domain" description="Retrotransposon hot spot protein N-terminal" evidence="3">
    <location>
        <begin position="205"/>
        <end position="312"/>
    </location>
</feature>
<comment type="caution">
    <text evidence="5">The sequence shown here is derived from an EMBL/GenBank/DDBJ whole genome shotgun (WGS) entry which is preliminary data.</text>
</comment>
<dbReference type="Pfam" id="PF20445">
    <property type="entry name" value="RHS_N"/>
    <property type="match status" value="1"/>
</dbReference>
<protein>
    <submittedName>
        <fullName evidence="5">Retrotransposon hot spot (RHS) protein</fullName>
    </submittedName>
</protein>
<dbReference type="InterPro" id="IPR056000">
    <property type="entry name" value="DUF7578"/>
</dbReference>
<dbReference type="Pfam" id="PF24466">
    <property type="entry name" value="DUF7578"/>
    <property type="match status" value="1"/>
</dbReference>
<organism evidence="5 6">
    <name type="scientific">Trypanosoma conorhini</name>
    <dbReference type="NCBI Taxonomy" id="83891"/>
    <lineage>
        <taxon>Eukaryota</taxon>
        <taxon>Discoba</taxon>
        <taxon>Euglenozoa</taxon>
        <taxon>Kinetoplastea</taxon>
        <taxon>Metakinetoplastina</taxon>
        <taxon>Trypanosomatida</taxon>
        <taxon>Trypanosomatidae</taxon>
        <taxon>Trypanosoma</taxon>
    </lineage>
</organism>
<dbReference type="RefSeq" id="XP_029224535.1">
    <property type="nucleotide sequence ID" value="XM_029375447.1"/>
</dbReference>
<feature type="compositionally biased region" description="Basic and acidic residues" evidence="1">
    <location>
        <begin position="46"/>
        <end position="58"/>
    </location>
</feature>
<sequence>MSGGREEGSHAAAAAENPTTNVQRVRRRTRAGPYGYSEQQPLTQRRRAEETPPPRPKWTLESRVEEVLMEGEAPAREMLLNDFLREYVGPKCAVDDDDNVPMGMFARRPDEYVLDTVLLEGIIELPAYQPYALREDLRGLVENGAVTLRDLRGVFSWLYSVSSTASEKLSAALEVVKTEAAGREENERARLEEELASRPLPEGFYDSVFNAKWSQVLEVPEGVGEEAAVRMEVKEGQAPKKSWEFNDGRFFGLESDEVGQFRPPRPTLRVLTSEQGWPHLLREGTFTTDCYVNSEVERVWQIVENDLHELFHCDDGGLPDVQPHFLLGTYGVGRWMDAGAYILYRLLHYKHYPIRYVVYCIGSELAYVFDKKEKTVTKCGGAEKIEETVNQLDFHPEEREFVIYDVAEEGGPPLSELQPYAWGMIVVASPNGNNFGEWVWEANRRRELS</sequence>
<evidence type="ECO:0000259" key="3">
    <source>
        <dbReference type="Pfam" id="PF20445"/>
    </source>
</evidence>
<feature type="region of interest" description="Disordered" evidence="1">
    <location>
        <begin position="1"/>
        <end position="58"/>
    </location>
</feature>
<evidence type="ECO:0000313" key="5">
    <source>
        <dbReference type="EMBL" id="RNF01817.1"/>
    </source>
</evidence>
<feature type="domain" description="DUF7578" evidence="4">
    <location>
        <begin position="76"/>
        <end position="135"/>
    </location>
</feature>
<dbReference type="InterPro" id="IPR006518">
    <property type="entry name" value="Trypano_RHS"/>
</dbReference>
<gene>
    <name evidence="5" type="ORF">Tco025E_08602</name>
</gene>
<keyword evidence="6" id="KW-1185">Reference proteome</keyword>
<reference evidence="5 6" key="1">
    <citation type="journal article" date="2018" name="BMC Genomics">
        <title>Genomic comparison of Trypanosoma conorhini and Trypanosoma rangeli to Trypanosoma cruzi strains of high and low virulence.</title>
        <authorList>
            <person name="Bradwell K.R."/>
            <person name="Koparde V.N."/>
            <person name="Matveyev A.V."/>
            <person name="Serrano M.G."/>
            <person name="Alves J.M."/>
            <person name="Parikh H."/>
            <person name="Huang B."/>
            <person name="Lee V."/>
            <person name="Espinosa-Alvarez O."/>
            <person name="Ortiz P.A."/>
            <person name="Costa-Martins A.G."/>
            <person name="Teixeira M.M."/>
            <person name="Buck G.A."/>
        </authorList>
    </citation>
    <scope>NUCLEOTIDE SEQUENCE [LARGE SCALE GENOMIC DNA]</scope>
    <source>
        <strain evidence="5 6">025E</strain>
    </source>
</reference>
<evidence type="ECO:0000313" key="6">
    <source>
        <dbReference type="Proteomes" id="UP000284403"/>
    </source>
</evidence>
<dbReference type="AlphaFoldDB" id="A0A422N8N1"/>
<name>A0A422N8N1_9TRYP</name>
<dbReference type="Proteomes" id="UP000284403">
    <property type="component" value="Unassembled WGS sequence"/>
</dbReference>
<dbReference type="EMBL" id="MKKU01000804">
    <property type="protein sequence ID" value="RNF01817.1"/>
    <property type="molecule type" value="Genomic_DNA"/>
</dbReference>